<keyword evidence="2" id="KW-1185">Reference proteome</keyword>
<evidence type="ECO:0000313" key="1">
    <source>
        <dbReference type="EMBL" id="KAL3282418.1"/>
    </source>
</evidence>
<evidence type="ECO:0000313" key="2">
    <source>
        <dbReference type="Proteomes" id="UP001516400"/>
    </source>
</evidence>
<accession>A0ABD2NUP8</accession>
<comment type="caution">
    <text evidence="1">The sequence shown here is derived from an EMBL/GenBank/DDBJ whole genome shotgun (WGS) entry which is preliminary data.</text>
</comment>
<reference evidence="1 2" key="1">
    <citation type="journal article" date="2021" name="BMC Biol.">
        <title>Horizontally acquired antibacterial genes associated with adaptive radiation of ladybird beetles.</title>
        <authorList>
            <person name="Li H.S."/>
            <person name="Tang X.F."/>
            <person name="Huang Y.H."/>
            <person name="Xu Z.Y."/>
            <person name="Chen M.L."/>
            <person name="Du X.Y."/>
            <person name="Qiu B.Y."/>
            <person name="Chen P.T."/>
            <person name="Zhang W."/>
            <person name="Slipinski A."/>
            <person name="Escalona H.E."/>
            <person name="Waterhouse R.M."/>
            <person name="Zwick A."/>
            <person name="Pang H."/>
        </authorList>
    </citation>
    <scope>NUCLEOTIDE SEQUENCE [LARGE SCALE GENOMIC DNA]</scope>
    <source>
        <strain evidence="1">SYSU2018</strain>
    </source>
</reference>
<proteinExistence type="predicted"/>
<gene>
    <name evidence="1" type="ORF">HHI36_005603</name>
</gene>
<dbReference type="AlphaFoldDB" id="A0ABD2NUP8"/>
<protein>
    <submittedName>
        <fullName evidence="1">Uncharacterized protein</fullName>
    </submittedName>
</protein>
<dbReference type="EMBL" id="JABFTP020000144">
    <property type="protein sequence ID" value="KAL3282418.1"/>
    <property type="molecule type" value="Genomic_DNA"/>
</dbReference>
<organism evidence="1 2">
    <name type="scientific">Cryptolaemus montrouzieri</name>
    <dbReference type="NCBI Taxonomy" id="559131"/>
    <lineage>
        <taxon>Eukaryota</taxon>
        <taxon>Metazoa</taxon>
        <taxon>Ecdysozoa</taxon>
        <taxon>Arthropoda</taxon>
        <taxon>Hexapoda</taxon>
        <taxon>Insecta</taxon>
        <taxon>Pterygota</taxon>
        <taxon>Neoptera</taxon>
        <taxon>Endopterygota</taxon>
        <taxon>Coleoptera</taxon>
        <taxon>Polyphaga</taxon>
        <taxon>Cucujiformia</taxon>
        <taxon>Coccinelloidea</taxon>
        <taxon>Coccinellidae</taxon>
        <taxon>Scymninae</taxon>
        <taxon>Scymnini</taxon>
        <taxon>Cryptolaemus</taxon>
    </lineage>
</organism>
<dbReference type="Proteomes" id="UP001516400">
    <property type="component" value="Unassembled WGS sequence"/>
</dbReference>
<name>A0ABD2NUP8_9CUCU</name>
<sequence>MGVCAGLNHINLLSLESSALKAMNNTLDMDIQEAEVNIEEEASRNILEAVFSEDFDKITELSWLNKINDILIRSKKFPDFDIQRKVIHFCNSILSPIVQNIKDEEGYPNIFANMSDSEKNINDAMLNITPHQGCLQPFECSLVNFYIRPPPQTFIKATVACRILGGAEEKLEISAICGNIAFDLDKGVIEFGNQV</sequence>